<dbReference type="Gene3D" id="3.30.200.20">
    <property type="entry name" value="Phosphorylase Kinase, domain 1"/>
    <property type="match status" value="1"/>
</dbReference>
<dbReference type="InterPro" id="IPR017441">
    <property type="entry name" value="Protein_kinase_ATP_BS"/>
</dbReference>
<keyword evidence="6 9" id="KW-0067">ATP-binding</keyword>
<keyword evidence="5 11" id="KW-0418">Kinase</keyword>
<protein>
    <recommendedName>
        <fullName evidence="1">non-specific serine/threonine protein kinase</fullName>
        <ecNumber evidence="1">2.7.11.1</ecNumber>
    </recommendedName>
</protein>
<dbReference type="InterPro" id="IPR051334">
    <property type="entry name" value="SRPK"/>
</dbReference>
<dbReference type="PROSITE" id="PS50011">
    <property type="entry name" value="PROTEIN_KINASE_DOM"/>
    <property type="match status" value="1"/>
</dbReference>
<dbReference type="Gene3D" id="1.10.510.10">
    <property type="entry name" value="Transferase(Phosphotransferase) domain 1"/>
    <property type="match status" value="1"/>
</dbReference>
<dbReference type="SUPFAM" id="SSF56112">
    <property type="entry name" value="Protein kinase-like (PK-like)"/>
    <property type="match status" value="1"/>
</dbReference>
<evidence type="ECO:0000256" key="2">
    <source>
        <dbReference type="ARBA" id="ARBA00022527"/>
    </source>
</evidence>
<dbReference type="PROSITE" id="PS00107">
    <property type="entry name" value="PROTEIN_KINASE_ATP"/>
    <property type="match status" value="1"/>
</dbReference>
<dbReference type="Pfam" id="PF00069">
    <property type="entry name" value="Pkinase"/>
    <property type="match status" value="1"/>
</dbReference>
<reference evidence="11 12" key="1">
    <citation type="submission" date="2018-07" db="EMBL/GenBank/DDBJ databases">
        <title>Section-level genome sequencing of Aspergillus section Nigri to investigate inter- and intra-species variation.</title>
        <authorList>
            <consortium name="DOE Joint Genome Institute"/>
            <person name="Vesth T.C."/>
            <person name="Nybo J.L."/>
            <person name="Theobald S."/>
            <person name="Frisvad J.C."/>
            <person name="Larsen T.O."/>
            <person name="Nielsen K.F."/>
            <person name="Hoof J.B."/>
            <person name="Brandl J."/>
            <person name="Salamov A."/>
            <person name="Riley R."/>
            <person name="Gladden J.M."/>
            <person name="Phatale P."/>
            <person name="Nielsen M.T."/>
            <person name="Lyhne E.K."/>
            <person name="Kogle M.E."/>
            <person name="Strasser K."/>
            <person name="McDonnell E."/>
            <person name="Barry K."/>
            <person name="Clum A."/>
            <person name="Chen C."/>
            <person name="Nolan M."/>
            <person name="Sandor L."/>
            <person name="Kuo A."/>
            <person name="Lipzen A."/>
            <person name="Hainaut M."/>
            <person name="Drula E."/>
            <person name="Tsang A."/>
            <person name="Magnuson J.K."/>
            <person name="Henrissat B."/>
            <person name="Wiebenga A."/>
            <person name="Simmons B.A."/>
            <person name="Makela M.R."/>
            <person name="De vries R.P."/>
            <person name="Grigoriev I.V."/>
            <person name="Mortensen U.H."/>
            <person name="Baker S.E."/>
            <person name="Andersen M.R."/>
        </authorList>
    </citation>
    <scope>NUCLEOTIDE SEQUENCE [LARGE SCALE GENOMIC DNA]</scope>
    <source>
        <strain evidence="11 12">ATCC 13157</strain>
    </source>
</reference>
<comment type="catalytic activity">
    <reaction evidence="8">
        <text>L-seryl-[protein] + ATP = O-phospho-L-seryl-[protein] + ADP + H(+)</text>
        <dbReference type="Rhea" id="RHEA:17989"/>
        <dbReference type="Rhea" id="RHEA-COMP:9863"/>
        <dbReference type="Rhea" id="RHEA-COMP:11604"/>
        <dbReference type="ChEBI" id="CHEBI:15378"/>
        <dbReference type="ChEBI" id="CHEBI:29999"/>
        <dbReference type="ChEBI" id="CHEBI:30616"/>
        <dbReference type="ChEBI" id="CHEBI:83421"/>
        <dbReference type="ChEBI" id="CHEBI:456216"/>
        <dbReference type="EC" id="2.7.11.1"/>
    </reaction>
</comment>
<sequence>MYEPIEDVERMEYYRAGGYHPVTIGDRFHDRYRVVHKLGHGTYSTIWLARDEVSNRYVAVKFCTADSKPLENVVLSRLSQPQQSSGIDQDLIPTISDIFSIQGPNGSHTCLVTRPARMSLSDAKNVSWISLFHLEVGRAIVAQLMIAVQYIHSQGIVHGDLHRGNILLRLSRDFDELSTELLYEKYGEPILEPVNRLDGQEIPPEVPQHGVIPLWLGEASEDVTLPEAKVLVSDFGEAFCPSHEQKFESHTPLVVRPPEARFEPTQPLTFSSDTWTLACTMWDIMGQRTLFEGLLTNNDDMTSQQVELLGPLPSEWLTKWTEIRDKGSKSTHQLPTNSTHSWEDRFEKHMQQSRIREGMPPFEPRERDAFISMLRSMLRFRPEDRASAQQVLESEWMVKWALPEYEKIRNTD</sequence>
<dbReference type="PANTHER" id="PTHR47634:SF9">
    <property type="entry name" value="PROTEIN KINASE DOMAIN-CONTAINING PROTEIN-RELATED"/>
    <property type="match status" value="1"/>
</dbReference>
<dbReference type="InterPro" id="IPR000719">
    <property type="entry name" value="Prot_kinase_dom"/>
</dbReference>
<organism evidence="11 12">
    <name type="scientific">Aspergillus phoenicis ATCC 13157</name>
    <dbReference type="NCBI Taxonomy" id="1353007"/>
    <lineage>
        <taxon>Eukaryota</taxon>
        <taxon>Fungi</taxon>
        <taxon>Dikarya</taxon>
        <taxon>Ascomycota</taxon>
        <taxon>Pezizomycotina</taxon>
        <taxon>Eurotiomycetes</taxon>
        <taxon>Eurotiomycetidae</taxon>
        <taxon>Eurotiales</taxon>
        <taxon>Aspergillaceae</taxon>
        <taxon>Aspergillus</taxon>
    </lineage>
</organism>
<evidence type="ECO:0000313" key="12">
    <source>
        <dbReference type="Proteomes" id="UP000254937"/>
    </source>
</evidence>
<feature type="binding site" evidence="9">
    <location>
        <position position="61"/>
    </location>
    <ligand>
        <name>ATP</name>
        <dbReference type="ChEBI" id="CHEBI:30616"/>
    </ligand>
</feature>
<name>A0A370PMC5_ASPPH</name>
<evidence type="ECO:0000259" key="10">
    <source>
        <dbReference type="PROSITE" id="PS50011"/>
    </source>
</evidence>
<comment type="catalytic activity">
    <reaction evidence="7">
        <text>L-threonyl-[protein] + ATP = O-phospho-L-threonyl-[protein] + ADP + H(+)</text>
        <dbReference type="Rhea" id="RHEA:46608"/>
        <dbReference type="Rhea" id="RHEA-COMP:11060"/>
        <dbReference type="Rhea" id="RHEA-COMP:11605"/>
        <dbReference type="ChEBI" id="CHEBI:15378"/>
        <dbReference type="ChEBI" id="CHEBI:30013"/>
        <dbReference type="ChEBI" id="CHEBI:30616"/>
        <dbReference type="ChEBI" id="CHEBI:61977"/>
        <dbReference type="ChEBI" id="CHEBI:456216"/>
        <dbReference type="EC" id="2.7.11.1"/>
    </reaction>
</comment>
<dbReference type="GO" id="GO:0050684">
    <property type="term" value="P:regulation of mRNA processing"/>
    <property type="evidence" value="ECO:0007669"/>
    <property type="project" value="TreeGrafter"/>
</dbReference>
<dbReference type="AlphaFoldDB" id="A0A370PMC5"/>
<evidence type="ECO:0000256" key="7">
    <source>
        <dbReference type="ARBA" id="ARBA00047899"/>
    </source>
</evidence>
<proteinExistence type="predicted"/>
<accession>A0A370PMC5</accession>
<dbReference type="GO" id="GO:0005524">
    <property type="term" value="F:ATP binding"/>
    <property type="evidence" value="ECO:0007669"/>
    <property type="project" value="UniProtKB-UniRule"/>
</dbReference>
<keyword evidence="3" id="KW-0808">Transferase</keyword>
<evidence type="ECO:0000256" key="1">
    <source>
        <dbReference type="ARBA" id="ARBA00012513"/>
    </source>
</evidence>
<feature type="domain" description="Protein kinase" evidence="10">
    <location>
        <begin position="32"/>
        <end position="397"/>
    </location>
</feature>
<evidence type="ECO:0000256" key="3">
    <source>
        <dbReference type="ARBA" id="ARBA00022679"/>
    </source>
</evidence>
<dbReference type="SMART" id="SM00220">
    <property type="entry name" value="S_TKc"/>
    <property type="match status" value="1"/>
</dbReference>
<evidence type="ECO:0000256" key="6">
    <source>
        <dbReference type="ARBA" id="ARBA00022840"/>
    </source>
</evidence>
<evidence type="ECO:0000313" key="11">
    <source>
        <dbReference type="EMBL" id="RDK43337.1"/>
    </source>
</evidence>
<evidence type="ECO:0000256" key="5">
    <source>
        <dbReference type="ARBA" id="ARBA00022777"/>
    </source>
</evidence>
<keyword evidence="12" id="KW-1185">Reference proteome</keyword>
<dbReference type="GO" id="GO:0004674">
    <property type="term" value="F:protein serine/threonine kinase activity"/>
    <property type="evidence" value="ECO:0007669"/>
    <property type="project" value="UniProtKB-KW"/>
</dbReference>
<evidence type="ECO:0000256" key="4">
    <source>
        <dbReference type="ARBA" id="ARBA00022741"/>
    </source>
</evidence>
<dbReference type="Proteomes" id="UP000254937">
    <property type="component" value="Unassembled WGS sequence"/>
</dbReference>
<evidence type="ECO:0000256" key="9">
    <source>
        <dbReference type="PROSITE-ProRule" id="PRU10141"/>
    </source>
</evidence>
<gene>
    <name evidence="11" type="ORF">M752DRAFT_250066</name>
</gene>
<keyword evidence="4 9" id="KW-0547">Nucleotide-binding</keyword>
<keyword evidence="2" id="KW-0723">Serine/threonine-protein kinase</keyword>
<dbReference type="PANTHER" id="PTHR47634">
    <property type="entry name" value="PROTEIN KINASE DOMAIN-CONTAINING PROTEIN-RELATED"/>
    <property type="match status" value="1"/>
</dbReference>
<dbReference type="InterPro" id="IPR011009">
    <property type="entry name" value="Kinase-like_dom_sf"/>
</dbReference>
<evidence type="ECO:0000256" key="8">
    <source>
        <dbReference type="ARBA" id="ARBA00048679"/>
    </source>
</evidence>
<dbReference type="GO" id="GO:0000245">
    <property type="term" value="P:spliceosomal complex assembly"/>
    <property type="evidence" value="ECO:0007669"/>
    <property type="project" value="TreeGrafter"/>
</dbReference>
<dbReference type="EC" id="2.7.11.1" evidence="1"/>
<dbReference type="EMBL" id="KZ851851">
    <property type="protein sequence ID" value="RDK43337.1"/>
    <property type="molecule type" value="Genomic_DNA"/>
</dbReference>